<dbReference type="CDD" id="cd16913">
    <property type="entry name" value="YkuD_like"/>
    <property type="match status" value="1"/>
</dbReference>
<evidence type="ECO:0000256" key="2">
    <source>
        <dbReference type="ARBA" id="ARBA00005992"/>
    </source>
</evidence>
<sequence>MVRGESLSRRFMLLCFNAVVLLSSSQPQATASILTAQEATIGEAKLQSHIPALAQPAFVESVSPATQPPSSVKPAQDTNLVIKLRERRVYVYRSDRVQTSFPIAVGKAGWETPTGTFRVMQMLQNPAWEHPWTGQVIPPGPNNPLGIRWIGFWTDGKNMIGFHGTPNEQLIGRAVSHGCVRMRNRDIQALYELVSLGTPVIVER</sequence>
<dbReference type="PANTHER" id="PTHR30582">
    <property type="entry name" value="L,D-TRANSPEPTIDASE"/>
    <property type="match status" value="1"/>
</dbReference>
<reference evidence="12" key="1">
    <citation type="journal article" date="2015" name="ISME J.">
        <title>Draft Genome Sequence of Streptomyces incarnatus NRRL8089, which Produces the Nucleoside Antibiotic Sinefungin.</title>
        <authorList>
            <person name="Oshima K."/>
            <person name="Hattori M."/>
            <person name="Shimizu H."/>
            <person name="Fukuda K."/>
            <person name="Nemoto M."/>
            <person name="Inagaki K."/>
            <person name="Tamura T."/>
        </authorList>
    </citation>
    <scope>NUCLEOTIDE SEQUENCE</scope>
    <source>
        <strain evidence="12">FACHB-1375</strain>
    </source>
</reference>
<dbReference type="GO" id="GO:0008360">
    <property type="term" value="P:regulation of cell shape"/>
    <property type="evidence" value="ECO:0007669"/>
    <property type="project" value="UniProtKB-UniRule"/>
</dbReference>
<evidence type="ECO:0000256" key="9">
    <source>
        <dbReference type="PROSITE-ProRule" id="PRU01373"/>
    </source>
</evidence>
<protein>
    <submittedName>
        <fullName evidence="12">L,D-transpeptidase</fullName>
    </submittedName>
</protein>
<name>A0A926VG71_9CYAN</name>
<keyword evidence="4" id="KW-0808">Transferase</keyword>
<feature type="domain" description="L,D-TPase catalytic" evidence="11">
    <location>
        <begin position="78"/>
        <end position="203"/>
    </location>
</feature>
<dbReference type="Proteomes" id="UP000641646">
    <property type="component" value="Unassembled WGS sequence"/>
</dbReference>
<dbReference type="GO" id="GO:0071972">
    <property type="term" value="F:peptidoglycan L,D-transpeptidase activity"/>
    <property type="evidence" value="ECO:0007669"/>
    <property type="project" value="TreeGrafter"/>
</dbReference>
<evidence type="ECO:0000256" key="7">
    <source>
        <dbReference type="ARBA" id="ARBA00022984"/>
    </source>
</evidence>
<evidence type="ECO:0000313" key="13">
    <source>
        <dbReference type="Proteomes" id="UP000641646"/>
    </source>
</evidence>
<keyword evidence="8 9" id="KW-0961">Cell wall biogenesis/degradation</keyword>
<dbReference type="PANTHER" id="PTHR30582:SF24">
    <property type="entry name" value="L,D-TRANSPEPTIDASE ERFK_SRFK-RELATED"/>
    <property type="match status" value="1"/>
</dbReference>
<evidence type="ECO:0000256" key="1">
    <source>
        <dbReference type="ARBA" id="ARBA00004752"/>
    </source>
</evidence>
<evidence type="ECO:0000256" key="6">
    <source>
        <dbReference type="ARBA" id="ARBA00022960"/>
    </source>
</evidence>
<dbReference type="GO" id="GO:0005576">
    <property type="term" value="C:extracellular region"/>
    <property type="evidence" value="ECO:0007669"/>
    <property type="project" value="TreeGrafter"/>
</dbReference>
<comment type="pathway">
    <text evidence="1 9">Cell wall biogenesis; peptidoglycan biosynthesis.</text>
</comment>
<dbReference type="Gene3D" id="2.40.440.10">
    <property type="entry name" value="L,D-transpeptidase catalytic domain-like"/>
    <property type="match status" value="1"/>
</dbReference>
<dbReference type="InterPro" id="IPR050979">
    <property type="entry name" value="LD-transpeptidase"/>
</dbReference>
<keyword evidence="10" id="KW-0732">Signal</keyword>
<dbReference type="EMBL" id="JACJPW010000038">
    <property type="protein sequence ID" value="MBD2182553.1"/>
    <property type="molecule type" value="Genomic_DNA"/>
</dbReference>
<dbReference type="InterPro" id="IPR005490">
    <property type="entry name" value="LD_TPept_cat_dom"/>
</dbReference>
<dbReference type="GO" id="GO:0016757">
    <property type="term" value="F:glycosyltransferase activity"/>
    <property type="evidence" value="ECO:0007669"/>
    <property type="project" value="UniProtKB-KW"/>
</dbReference>
<accession>A0A926VG71</accession>
<organism evidence="12 13">
    <name type="scientific">Aerosakkonema funiforme FACHB-1375</name>
    <dbReference type="NCBI Taxonomy" id="2949571"/>
    <lineage>
        <taxon>Bacteria</taxon>
        <taxon>Bacillati</taxon>
        <taxon>Cyanobacteriota</taxon>
        <taxon>Cyanophyceae</taxon>
        <taxon>Oscillatoriophycideae</taxon>
        <taxon>Aerosakkonematales</taxon>
        <taxon>Aerosakkonemataceae</taxon>
        <taxon>Aerosakkonema</taxon>
    </lineage>
</organism>
<evidence type="ECO:0000256" key="5">
    <source>
        <dbReference type="ARBA" id="ARBA00022801"/>
    </source>
</evidence>
<evidence type="ECO:0000256" key="8">
    <source>
        <dbReference type="ARBA" id="ARBA00023316"/>
    </source>
</evidence>
<dbReference type="GO" id="GO:0018104">
    <property type="term" value="P:peptidoglycan-protein cross-linking"/>
    <property type="evidence" value="ECO:0007669"/>
    <property type="project" value="TreeGrafter"/>
</dbReference>
<gene>
    <name evidence="12" type="ORF">H6G03_15850</name>
</gene>
<reference evidence="12" key="2">
    <citation type="submission" date="2020-08" db="EMBL/GenBank/DDBJ databases">
        <authorList>
            <person name="Chen M."/>
            <person name="Teng W."/>
            <person name="Zhao L."/>
            <person name="Hu C."/>
            <person name="Zhou Y."/>
            <person name="Han B."/>
            <person name="Song L."/>
            <person name="Shu W."/>
        </authorList>
    </citation>
    <scope>NUCLEOTIDE SEQUENCE</scope>
    <source>
        <strain evidence="12">FACHB-1375</strain>
    </source>
</reference>
<keyword evidence="13" id="KW-1185">Reference proteome</keyword>
<feature type="chain" id="PRO_5038031795" evidence="10">
    <location>
        <begin position="32"/>
        <end position="204"/>
    </location>
</feature>
<comment type="similarity">
    <text evidence="2">Belongs to the YkuD family.</text>
</comment>
<dbReference type="AlphaFoldDB" id="A0A926VG71"/>
<feature type="active site" description="Proton donor/acceptor" evidence="9">
    <location>
        <position position="163"/>
    </location>
</feature>
<dbReference type="InterPro" id="IPR038063">
    <property type="entry name" value="Transpep_catalytic_dom"/>
</dbReference>
<evidence type="ECO:0000259" key="11">
    <source>
        <dbReference type="PROSITE" id="PS52029"/>
    </source>
</evidence>
<feature type="signal peptide" evidence="10">
    <location>
        <begin position="1"/>
        <end position="31"/>
    </location>
</feature>
<evidence type="ECO:0000313" key="12">
    <source>
        <dbReference type="EMBL" id="MBD2182553.1"/>
    </source>
</evidence>
<dbReference type="PROSITE" id="PS52029">
    <property type="entry name" value="LD_TPASE"/>
    <property type="match status" value="1"/>
</dbReference>
<feature type="active site" description="Nucleophile" evidence="9">
    <location>
        <position position="179"/>
    </location>
</feature>
<evidence type="ECO:0000256" key="4">
    <source>
        <dbReference type="ARBA" id="ARBA00022679"/>
    </source>
</evidence>
<dbReference type="GO" id="GO:0071555">
    <property type="term" value="P:cell wall organization"/>
    <property type="evidence" value="ECO:0007669"/>
    <property type="project" value="UniProtKB-UniRule"/>
</dbReference>
<dbReference type="Pfam" id="PF03734">
    <property type="entry name" value="YkuD"/>
    <property type="match status" value="1"/>
</dbReference>
<proteinExistence type="inferred from homology"/>
<comment type="caution">
    <text evidence="12">The sequence shown here is derived from an EMBL/GenBank/DDBJ whole genome shotgun (WGS) entry which is preliminary data.</text>
</comment>
<evidence type="ECO:0000256" key="10">
    <source>
        <dbReference type="SAM" id="SignalP"/>
    </source>
</evidence>
<keyword evidence="6 9" id="KW-0133">Cell shape</keyword>
<keyword evidence="3" id="KW-0328">Glycosyltransferase</keyword>
<keyword evidence="5" id="KW-0378">Hydrolase</keyword>
<keyword evidence="7 9" id="KW-0573">Peptidoglycan synthesis</keyword>
<evidence type="ECO:0000256" key="3">
    <source>
        <dbReference type="ARBA" id="ARBA00022676"/>
    </source>
</evidence>
<dbReference type="SUPFAM" id="SSF141523">
    <property type="entry name" value="L,D-transpeptidase catalytic domain-like"/>
    <property type="match status" value="1"/>
</dbReference>